<name>A0A432X8P3_9GAMM</name>
<dbReference type="EMBL" id="PIPQ01000001">
    <property type="protein sequence ID" value="RUO43757.1"/>
    <property type="molecule type" value="Genomic_DNA"/>
</dbReference>
<gene>
    <name evidence="2" type="ORF">CWE15_00705</name>
</gene>
<evidence type="ECO:0000313" key="2">
    <source>
        <dbReference type="EMBL" id="RUO43757.1"/>
    </source>
</evidence>
<feature type="transmembrane region" description="Helical" evidence="1">
    <location>
        <begin position="120"/>
        <end position="143"/>
    </location>
</feature>
<evidence type="ECO:0000256" key="1">
    <source>
        <dbReference type="SAM" id="Phobius"/>
    </source>
</evidence>
<dbReference type="RefSeq" id="WP_126756148.1">
    <property type="nucleotide sequence ID" value="NZ_PIPQ01000001.1"/>
</dbReference>
<evidence type="ECO:0000313" key="3">
    <source>
        <dbReference type="Proteomes" id="UP000286976"/>
    </source>
</evidence>
<dbReference type="Proteomes" id="UP000286976">
    <property type="component" value="Unassembled WGS sequence"/>
</dbReference>
<sequence>MRTPTTQETKKDIQIKGAQAEVYFEHAGREIIFKFSLYSGKERVFVNGELVSEARNWRFKSTHYFTYQGTRYQLQIAMKRSLTGLLVGQSTIELEADGVLVDSDEFNYLKNSGPFSWKKFFLSLLPYFIIGAVVGFCVSFFSIKLFS</sequence>
<keyword evidence="1" id="KW-0812">Transmembrane</keyword>
<proteinExistence type="predicted"/>
<keyword evidence="1" id="KW-1133">Transmembrane helix</keyword>
<keyword evidence="3" id="KW-1185">Reference proteome</keyword>
<reference evidence="2 3" key="1">
    <citation type="journal article" date="2011" name="Front. Microbiol.">
        <title>Genomic signatures of strain selection and enhancement in Bacillus atrophaeus var. globigii, a historical biowarfare simulant.</title>
        <authorList>
            <person name="Gibbons H.S."/>
            <person name="Broomall S.M."/>
            <person name="McNew L.A."/>
            <person name="Daligault H."/>
            <person name="Chapman C."/>
            <person name="Bruce D."/>
            <person name="Karavis M."/>
            <person name="Krepps M."/>
            <person name="McGregor P.A."/>
            <person name="Hong C."/>
            <person name="Park K.H."/>
            <person name="Akmal A."/>
            <person name="Feldman A."/>
            <person name="Lin J.S."/>
            <person name="Chang W.E."/>
            <person name="Higgs B.W."/>
            <person name="Demirev P."/>
            <person name="Lindquist J."/>
            <person name="Liem A."/>
            <person name="Fochler E."/>
            <person name="Read T.D."/>
            <person name="Tapia R."/>
            <person name="Johnson S."/>
            <person name="Bishop-Lilly K.A."/>
            <person name="Detter C."/>
            <person name="Han C."/>
            <person name="Sozhamannan S."/>
            <person name="Rosenzweig C.N."/>
            <person name="Skowronski E.W."/>
        </authorList>
    </citation>
    <scope>NUCLEOTIDE SEQUENCE [LARGE SCALE GENOMIC DNA]</scope>
    <source>
        <strain evidence="2 3">AIT1</strain>
    </source>
</reference>
<protein>
    <submittedName>
        <fullName evidence="2">Uncharacterized protein</fullName>
    </submittedName>
</protein>
<dbReference type="OrthoDB" id="6228646at2"/>
<accession>A0A432X8P3</accession>
<keyword evidence="1" id="KW-0472">Membrane</keyword>
<comment type="caution">
    <text evidence="2">The sequence shown here is derived from an EMBL/GenBank/DDBJ whole genome shotgun (WGS) entry which is preliminary data.</text>
</comment>
<organism evidence="2 3">
    <name type="scientific">Aliidiomarina taiwanensis</name>
    <dbReference type="NCBI Taxonomy" id="946228"/>
    <lineage>
        <taxon>Bacteria</taxon>
        <taxon>Pseudomonadati</taxon>
        <taxon>Pseudomonadota</taxon>
        <taxon>Gammaproteobacteria</taxon>
        <taxon>Alteromonadales</taxon>
        <taxon>Idiomarinaceae</taxon>
        <taxon>Aliidiomarina</taxon>
    </lineage>
</organism>
<dbReference type="AlphaFoldDB" id="A0A432X8P3"/>